<dbReference type="SMART" id="SM00530">
    <property type="entry name" value="HTH_XRE"/>
    <property type="match status" value="1"/>
</dbReference>
<dbReference type="PANTHER" id="PTHR46558:SF11">
    <property type="entry name" value="HTH-TYPE TRANSCRIPTIONAL REGULATOR XRE"/>
    <property type="match status" value="1"/>
</dbReference>
<evidence type="ECO:0000256" key="2">
    <source>
        <dbReference type="SAM" id="Coils"/>
    </source>
</evidence>
<feature type="coiled-coil region" evidence="2">
    <location>
        <begin position="110"/>
        <end position="137"/>
    </location>
</feature>
<accession>A0A6C0QUA7</accession>
<protein>
    <submittedName>
        <fullName evidence="4">Helix-turn-helix family protein</fullName>
    </submittedName>
</protein>
<evidence type="ECO:0000313" key="5">
    <source>
        <dbReference type="Proteomes" id="UP000464330"/>
    </source>
</evidence>
<dbReference type="GO" id="GO:0003677">
    <property type="term" value="F:DNA binding"/>
    <property type="evidence" value="ECO:0007669"/>
    <property type="project" value="UniProtKB-KW"/>
</dbReference>
<evidence type="ECO:0000259" key="3">
    <source>
        <dbReference type="PROSITE" id="PS50943"/>
    </source>
</evidence>
<dbReference type="SUPFAM" id="SSF47413">
    <property type="entry name" value="lambda repressor-like DNA-binding domains"/>
    <property type="match status" value="1"/>
</dbReference>
<dbReference type="InterPro" id="IPR010982">
    <property type="entry name" value="Lambda_DNA-bd_dom_sf"/>
</dbReference>
<dbReference type="InterPro" id="IPR001387">
    <property type="entry name" value="Cro/C1-type_HTH"/>
</dbReference>
<gene>
    <name evidence="4" type="ORF">ERICV_03089</name>
</gene>
<dbReference type="Pfam" id="PF01381">
    <property type="entry name" value="HTH_3"/>
    <property type="match status" value="1"/>
</dbReference>
<proteinExistence type="predicted"/>
<dbReference type="Proteomes" id="UP000464330">
    <property type="component" value="Chromosome"/>
</dbReference>
<keyword evidence="2" id="KW-0175">Coiled coil</keyword>
<sequence length="147" mass="17092">MTFNQRLKALRKYKRLTQGQVAEAIGVTRVRYNAWENGIANPDFKMLAAIARFHGVTVDFLLGFGHPGGVLTLSDDMYADGYTDETFFEELEKELERRYLSKRQNKEKISLEFDDDVRALARDIQDLEDEDRKALKRIIESMKRKGQ</sequence>
<evidence type="ECO:0000256" key="1">
    <source>
        <dbReference type="ARBA" id="ARBA00023125"/>
    </source>
</evidence>
<evidence type="ECO:0000313" key="4">
    <source>
        <dbReference type="EMBL" id="QHZ52203.1"/>
    </source>
</evidence>
<name>A0A6C0QUA7_9BACL</name>
<dbReference type="EMBL" id="CP019717">
    <property type="protein sequence ID" value="QHZ52203.1"/>
    <property type="molecule type" value="Genomic_DNA"/>
</dbReference>
<organism evidence="4 5">
    <name type="scientific">Paenibacillus larvae subsp. larvae</name>
    <dbReference type="NCBI Taxonomy" id="147375"/>
    <lineage>
        <taxon>Bacteria</taxon>
        <taxon>Bacillati</taxon>
        <taxon>Bacillota</taxon>
        <taxon>Bacilli</taxon>
        <taxon>Bacillales</taxon>
        <taxon>Paenibacillaceae</taxon>
        <taxon>Paenibacillus</taxon>
    </lineage>
</organism>
<feature type="domain" description="HTH cro/C1-type" evidence="3">
    <location>
        <begin position="7"/>
        <end position="61"/>
    </location>
</feature>
<dbReference type="AlphaFoldDB" id="A0A6C0QUA7"/>
<dbReference type="PROSITE" id="PS50943">
    <property type="entry name" value="HTH_CROC1"/>
    <property type="match status" value="1"/>
</dbReference>
<dbReference type="Gene3D" id="1.10.260.40">
    <property type="entry name" value="lambda repressor-like DNA-binding domains"/>
    <property type="match status" value="1"/>
</dbReference>
<dbReference type="PANTHER" id="PTHR46558">
    <property type="entry name" value="TRACRIPTIONAL REGULATORY PROTEIN-RELATED-RELATED"/>
    <property type="match status" value="1"/>
</dbReference>
<dbReference type="CDD" id="cd00093">
    <property type="entry name" value="HTH_XRE"/>
    <property type="match status" value="1"/>
</dbReference>
<reference evidence="4 5" key="1">
    <citation type="journal article" date="2020" name="Int. J. Med. Microbiol.">
        <title>Discovery of Paenibacillus larvae ERIC V: Phenotypic and genomic comparison to genotypes ERIC I-IV reveal different inventories of virulence factors which correlate with epidemiological prevalences of American Foulbrood.</title>
        <authorList>
            <person name="Beims H."/>
            <person name="Bunk B."/>
            <person name="Erler S."/>
            <person name="Mohr K.I."/>
            <person name="Sproer C."/>
            <person name="Pradella S."/>
            <person name="Gunther G."/>
            <person name="Rohde M."/>
            <person name="von der Ohe W."/>
            <person name="Steinert M."/>
        </authorList>
    </citation>
    <scope>NUCLEOTIDE SEQUENCE [LARGE SCALE GENOMIC DNA]</scope>
    <source>
        <strain evidence="4">Eric_V</strain>
    </source>
</reference>
<keyword evidence="1" id="KW-0238">DNA-binding</keyword>
<dbReference type="RefSeq" id="WP_172423455.1">
    <property type="nucleotide sequence ID" value="NZ_CP019717.1"/>
</dbReference>